<evidence type="ECO:0000256" key="5">
    <source>
        <dbReference type="ARBA" id="ARBA00023002"/>
    </source>
</evidence>
<feature type="domain" description="Prolyl 4-hydroxylase alpha subunit" evidence="7">
    <location>
        <begin position="313"/>
        <end position="516"/>
    </location>
</feature>
<dbReference type="AlphaFoldDB" id="A0A815P021"/>
<organism evidence="8 9">
    <name type="scientific">Adineta ricciae</name>
    <name type="common">Rotifer</name>
    <dbReference type="NCBI Taxonomy" id="249248"/>
    <lineage>
        <taxon>Eukaryota</taxon>
        <taxon>Metazoa</taxon>
        <taxon>Spiralia</taxon>
        <taxon>Gnathifera</taxon>
        <taxon>Rotifera</taxon>
        <taxon>Eurotatoria</taxon>
        <taxon>Bdelloidea</taxon>
        <taxon>Adinetida</taxon>
        <taxon>Adinetidae</taxon>
        <taxon>Adineta</taxon>
    </lineage>
</organism>
<protein>
    <recommendedName>
        <fullName evidence="7">Prolyl 4-hydroxylase alpha subunit domain-containing protein</fullName>
    </recommendedName>
</protein>
<evidence type="ECO:0000256" key="4">
    <source>
        <dbReference type="ARBA" id="ARBA00022964"/>
    </source>
</evidence>
<keyword evidence="4" id="KW-0223">Dioxygenase</keyword>
<dbReference type="GO" id="GO:0004656">
    <property type="term" value="F:procollagen-proline 4-dioxygenase activity"/>
    <property type="evidence" value="ECO:0007669"/>
    <property type="project" value="TreeGrafter"/>
</dbReference>
<proteinExistence type="predicted"/>
<dbReference type="EMBL" id="CAJNOJ010000418">
    <property type="protein sequence ID" value="CAF1441110.1"/>
    <property type="molecule type" value="Genomic_DNA"/>
</dbReference>
<dbReference type="PANTHER" id="PTHR10869">
    <property type="entry name" value="PROLYL 4-HYDROXYLASE ALPHA SUBUNIT"/>
    <property type="match status" value="1"/>
</dbReference>
<sequence>MARFVYSVLFSIIIGIYVFNVEQVRQTSLSILVKSLTYFQNTYFEEEIIESRQTIDNSTGMIQLNPSEYKCLDHRYKIRMISREPLIIYIEKFLVPYEIRHLIELAAPHFAPSLTHDDDMAKLVRSDYRTSWTAYIDRQETPVVKCIEDRFARFQGNVDSGYLETLQVVRYTADQEYKPHFDWFPEEEIVKHGSQRITTFFTYLYSNCSEGETEFVNIIFNRSIHGKFCDILVCDETSNETGIRFRPISGNSVFWYNIDKQGQVDYYTHHAGRPPKADGLKIGLNTWTRSKYVPTKLRKDVGIPKTRIISRTPLIIYIDNFLSPYEIQHLIELATPLFSQSQINDNNGKRLHDKPYRTSSTAFIDRRETPVVECIEHRFAQFQGNLHPEYVEPLQVVKYTFGQEFQPHYDWFPEEDLTTGGQRISTFFTYLYANCSEGETEFINIRFDKSLHTKFCDILLCDRKSPQLGLRFRPVPGNSIFWYNINQQGKGEPLTLHAGRSPSRDGLKIGLNTWTRLHRTIFAKRDDPESF</sequence>
<keyword evidence="6" id="KW-0408">Iron</keyword>
<dbReference type="SMART" id="SM00702">
    <property type="entry name" value="P4Hc"/>
    <property type="match status" value="2"/>
</dbReference>
<comment type="caution">
    <text evidence="8">The sequence shown here is derived from an EMBL/GenBank/DDBJ whole genome shotgun (WGS) entry which is preliminary data.</text>
</comment>
<comment type="cofactor">
    <cofactor evidence="1">
        <name>L-ascorbate</name>
        <dbReference type="ChEBI" id="CHEBI:38290"/>
    </cofactor>
</comment>
<dbReference type="Gene3D" id="2.60.120.620">
    <property type="entry name" value="q2cbj1_9rhob like domain"/>
    <property type="match status" value="2"/>
</dbReference>
<dbReference type="Proteomes" id="UP000663852">
    <property type="component" value="Unassembled WGS sequence"/>
</dbReference>
<evidence type="ECO:0000259" key="7">
    <source>
        <dbReference type="SMART" id="SM00702"/>
    </source>
</evidence>
<reference evidence="8" key="1">
    <citation type="submission" date="2021-02" db="EMBL/GenBank/DDBJ databases">
        <authorList>
            <person name="Nowell W R."/>
        </authorList>
    </citation>
    <scope>NUCLEOTIDE SEQUENCE</scope>
</reference>
<evidence type="ECO:0000256" key="3">
    <source>
        <dbReference type="ARBA" id="ARBA00022896"/>
    </source>
</evidence>
<accession>A0A815P021</accession>
<evidence type="ECO:0000256" key="2">
    <source>
        <dbReference type="ARBA" id="ARBA00022723"/>
    </source>
</evidence>
<keyword evidence="5" id="KW-0560">Oxidoreductase</keyword>
<dbReference type="OrthoDB" id="420380at2759"/>
<gene>
    <name evidence="8" type="ORF">EDS130_LOCUS38878</name>
</gene>
<dbReference type="Pfam" id="PF13640">
    <property type="entry name" value="2OG-FeII_Oxy_3"/>
    <property type="match status" value="2"/>
</dbReference>
<dbReference type="InterPro" id="IPR044862">
    <property type="entry name" value="Pro_4_hyd_alph_FE2OG_OXY"/>
</dbReference>
<dbReference type="InterPro" id="IPR006620">
    <property type="entry name" value="Pro_4_hyd_alph"/>
</dbReference>
<keyword evidence="2" id="KW-0479">Metal-binding</keyword>
<dbReference type="GO" id="GO:0005783">
    <property type="term" value="C:endoplasmic reticulum"/>
    <property type="evidence" value="ECO:0007669"/>
    <property type="project" value="TreeGrafter"/>
</dbReference>
<evidence type="ECO:0000313" key="8">
    <source>
        <dbReference type="EMBL" id="CAF1441110.1"/>
    </source>
</evidence>
<dbReference type="GO" id="GO:0031418">
    <property type="term" value="F:L-ascorbic acid binding"/>
    <property type="evidence" value="ECO:0007669"/>
    <property type="project" value="UniProtKB-KW"/>
</dbReference>
<evidence type="ECO:0000256" key="1">
    <source>
        <dbReference type="ARBA" id="ARBA00001961"/>
    </source>
</evidence>
<evidence type="ECO:0000256" key="6">
    <source>
        <dbReference type="ARBA" id="ARBA00023004"/>
    </source>
</evidence>
<name>A0A815P021_ADIRI</name>
<dbReference type="PANTHER" id="PTHR10869:SF242">
    <property type="entry name" value="PROLYL 4-HYDROXYLASE ALPHA SUBUNIT DOMAIN-CONTAINING PROTEIN"/>
    <property type="match status" value="1"/>
</dbReference>
<feature type="domain" description="Prolyl 4-hydroxylase alpha subunit" evidence="7">
    <location>
        <begin position="85"/>
        <end position="289"/>
    </location>
</feature>
<dbReference type="GO" id="GO:0005506">
    <property type="term" value="F:iron ion binding"/>
    <property type="evidence" value="ECO:0007669"/>
    <property type="project" value="InterPro"/>
</dbReference>
<keyword evidence="3" id="KW-0847">Vitamin C</keyword>
<evidence type="ECO:0000313" key="9">
    <source>
        <dbReference type="Proteomes" id="UP000663852"/>
    </source>
</evidence>
<dbReference type="InterPro" id="IPR045054">
    <property type="entry name" value="P4HA-like"/>
</dbReference>